<reference evidence="3" key="1">
    <citation type="submission" date="2020-12" db="UniProtKB">
        <authorList>
            <consortium name="WormBaseParasite"/>
        </authorList>
    </citation>
    <scope>IDENTIFICATION</scope>
    <source>
        <strain evidence="3">MHco3</strain>
    </source>
</reference>
<dbReference type="WBParaSite" id="HCON_00089090-00001">
    <property type="protein sequence ID" value="HCON_00089090-00001"/>
    <property type="gene ID" value="HCON_00089090"/>
</dbReference>
<dbReference type="PANTHER" id="PTHR34228">
    <property type="entry name" value="PROTEIN CBG09474-RELATED"/>
    <property type="match status" value="1"/>
</dbReference>
<dbReference type="PANTHER" id="PTHR34228:SF6">
    <property type="entry name" value="PHOSPHOLIPASE A2"/>
    <property type="match status" value="1"/>
</dbReference>
<dbReference type="GO" id="GO:0004623">
    <property type="term" value="F:phospholipase A2 activity"/>
    <property type="evidence" value="ECO:0007669"/>
    <property type="project" value="InterPro"/>
</dbReference>
<organism evidence="2 3">
    <name type="scientific">Haemonchus contortus</name>
    <name type="common">Barber pole worm</name>
    <dbReference type="NCBI Taxonomy" id="6289"/>
    <lineage>
        <taxon>Eukaryota</taxon>
        <taxon>Metazoa</taxon>
        <taxon>Ecdysozoa</taxon>
        <taxon>Nematoda</taxon>
        <taxon>Chromadorea</taxon>
        <taxon>Rhabditida</taxon>
        <taxon>Rhabditina</taxon>
        <taxon>Rhabditomorpha</taxon>
        <taxon>Strongyloidea</taxon>
        <taxon>Trichostrongylidae</taxon>
        <taxon>Haemonchus</taxon>
    </lineage>
</organism>
<evidence type="ECO:0000256" key="1">
    <source>
        <dbReference type="SAM" id="MobiDB-lite"/>
    </source>
</evidence>
<feature type="compositionally biased region" description="Basic and acidic residues" evidence="1">
    <location>
        <begin position="225"/>
        <end position="239"/>
    </location>
</feature>
<dbReference type="GO" id="GO:0006644">
    <property type="term" value="P:phospholipid metabolic process"/>
    <property type="evidence" value="ECO:0007669"/>
    <property type="project" value="InterPro"/>
</dbReference>
<dbReference type="InterPro" id="IPR053322">
    <property type="entry name" value="PLA2-like"/>
</dbReference>
<protein>
    <submittedName>
        <fullName evidence="3">Phospholipase A(2)</fullName>
    </submittedName>
</protein>
<dbReference type="InterPro" id="IPR036444">
    <property type="entry name" value="PLipase_A2_dom_sf"/>
</dbReference>
<dbReference type="Proteomes" id="UP000025227">
    <property type="component" value="Unplaced"/>
</dbReference>
<evidence type="ECO:0000313" key="2">
    <source>
        <dbReference type="Proteomes" id="UP000025227"/>
    </source>
</evidence>
<evidence type="ECO:0000313" key="3">
    <source>
        <dbReference type="WBParaSite" id="HCON_00089090-00001"/>
    </source>
</evidence>
<proteinExistence type="predicted"/>
<dbReference type="SUPFAM" id="SSF48619">
    <property type="entry name" value="Phospholipase A2, PLA2"/>
    <property type="match status" value="1"/>
</dbReference>
<dbReference type="GO" id="GO:0050482">
    <property type="term" value="P:arachidonate secretion"/>
    <property type="evidence" value="ECO:0007669"/>
    <property type="project" value="InterPro"/>
</dbReference>
<dbReference type="OrthoDB" id="5869656at2759"/>
<feature type="region of interest" description="Disordered" evidence="1">
    <location>
        <begin position="225"/>
        <end position="253"/>
    </location>
</feature>
<dbReference type="AlphaFoldDB" id="A0A7I4YFD1"/>
<accession>A0A7I4YFD1</accession>
<sequence>LLARSFCERYTIQQMLSVRTILTVVLRITTVNSVAELSLENWFCGQNLVTRMISYNSMTGPCWKYAAQVNHCCALHDNCYDLQLGRENCDQNFCDCLKRATAPDTCAATELKCLAIKKVGQQAYFDAASYEEPPSFVKIVPHIDGVENDFLLLYQECPQVMLTIKSCSLIANICMKNEEENCEQNLSECVQQAADLQNSQQCREASHQAQMSLKSKAIHRRVRRNIETKSTEATAEDKSSTTPAHTFPPIITSDHYNRHDPFTYGLGSNHLYTASSGHQTKNKTSKRKARLIGTRIKEAIHIYHPNVLNST</sequence>
<name>A0A7I4YFD1_HAECO</name>
<keyword evidence="2" id="KW-1185">Reference proteome</keyword>